<name>A0A0F9KCV6_9ZZZZ</name>
<organism evidence="1">
    <name type="scientific">marine sediment metagenome</name>
    <dbReference type="NCBI Taxonomy" id="412755"/>
    <lineage>
        <taxon>unclassified sequences</taxon>
        <taxon>metagenomes</taxon>
        <taxon>ecological metagenomes</taxon>
    </lineage>
</organism>
<dbReference type="AlphaFoldDB" id="A0A0F9KCV6"/>
<protein>
    <submittedName>
        <fullName evidence="1">Uncharacterized protein</fullName>
    </submittedName>
</protein>
<dbReference type="EMBL" id="LAZR01013863">
    <property type="protein sequence ID" value="KKM19988.1"/>
    <property type="molecule type" value="Genomic_DNA"/>
</dbReference>
<reference evidence="1" key="1">
    <citation type="journal article" date="2015" name="Nature">
        <title>Complex archaea that bridge the gap between prokaryotes and eukaryotes.</title>
        <authorList>
            <person name="Spang A."/>
            <person name="Saw J.H."/>
            <person name="Jorgensen S.L."/>
            <person name="Zaremba-Niedzwiedzka K."/>
            <person name="Martijn J."/>
            <person name="Lind A.E."/>
            <person name="van Eijk R."/>
            <person name="Schleper C."/>
            <person name="Guy L."/>
            <person name="Ettema T.J."/>
        </authorList>
    </citation>
    <scope>NUCLEOTIDE SEQUENCE</scope>
</reference>
<accession>A0A0F9KCV6</accession>
<comment type="caution">
    <text evidence="1">The sequence shown here is derived from an EMBL/GenBank/DDBJ whole genome shotgun (WGS) entry which is preliminary data.</text>
</comment>
<gene>
    <name evidence="1" type="ORF">LCGC14_1650080</name>
</gene>
<sequence>MIRRKTSTFYDFAQHKNPEWKQQAKDHADVDFFYDKEQKAYCRRINNVPGKISGGMFYPKHPLVDYPQSVRL</sequence>
<evidence type="ECO:0000313" key="1">
    <source>
        <dbReference type="EMBL" id="KKM19988.1"/>
    </source>
</evidence>
<proteinExistence type="predicted"/>